<evidence type="ECO:0000313" key="10">
    <source>
        <dbReference type="EMBL" id="VGO15155.1"/>
    </source>
</evidence>
<dbReference type="GO" id="GO:0015628">
    <property type="term" value="P:protein secretion by the type II secretion system"/>
    <property type="evidence" value="ECO:0007669"/>
    <property type="project" value="InterPro"/>
</dbReference>
<keyword evidence="4" id="KW-0488">Methylation</keyword>
<keyword evidence="11" id="KW-1185">Reference proteome</keyword>
<comment type="similarity">
    <text evidence="2">Belongs to the GSP I family.</text>
</comment>
<dbReference type="AlphaFoldDB" id="A0A6C2U5H3"/>
<evidence type="ECO:0000256" key="9">
    <source>
        <dbReference type="SAM" id="Phobius"/>
    </source>
</evidence>
<evidence type="ECO:0000256" key="4">
    <source>
        <dbReference type="ARBA" id="ARBA00022481"/>
    </source>
</evidence>
<gene>
    <name evidence="10" type="primary">xcpV</name>
    <name evidence="10" type="ORF">PDESU_03737</name>
</gene>
<keyword evidence="5" id="KW-0997">Cell inner membrane</keyword>
<dbReference type="PANTHER" id="PTHR38779:SF2">
    <property type="entry name" value="TYPE II SECRETION SYSTEM PROTEIN I-RELATED"/>
    <property type="match status" value="1"/>
</dbReference>
<dbReference type="PANTHER" id="PTHR38779">
    <property type="entry name" value="TYPE II SECRETION SYSTEM PROTEIN I-RELATED"/>
    <property type="match status" value="1"/>
</dbReference>
<keyword evidence="3" id="KW-1003">Cell membrane</keyword>
<proteinExistence type="inferred from homology"/>
<dbReference type="InterPro" id="IPR012902">
    <property type="entry name" value="N_methyl_site"/>
</dbReference>
<sequence length="137" mass="15080">MTRRDGFSLLEVLAALVVFTIGVTGLLSALGHHLRDINQTKDHALAVRIAMREMDGLRRSTYAPDAETSGEAGRYEWLAEAWAMELDDLPGMDSDDESASDGTFPYQLEVTVSWSNDTGGERKNHVKLHGIGLFEDA</sequence>
<evidence type="ECO:0000256" key="2">
    <source>
        <dbReference type="ARBA" id="ARBA00008358"/>
    </source>
</evidence>
<dbReference type="Proteomes" id="UP000366872">
    <property type="component" value="Unassembled WGS sequence"/>
</dbReference>
<dbReference type="EMBL" id="CAAHFG010000002">
    <property type="protein sequence ID" value="VGO15155.1"/>
    <property type="molecule type" value="Genomic_DNA"/>
</dbReference>
<feature type="transmembrane region" description="Helical" evidence="9">
    <location>
        <begin position="12"/>
        <end position="31"/>
    </location>
</feature>
<evidence type="ECO:0000256" key="5">
    <source>
        <dbReference type="ARBA" id="ARBA00022519"/>
    </source>
</evidence>
<evidence type="ECO:0000256" key="8">
    <source>
        <dbReference type="ARBA" id="ARBA00023136"/>
    </source>
</evidence>
<evidence type="ECO:0000256" key="3">
    <source>
        <dbReference type="ARBA" id="ARBA00022475"/>
    </source>
</evidence>
<name>A0A6C2U5H3_PONDE</name>
<protein>
    <submittedName>
        <fullName evidence="10">Type II secretion system protein I</fullName>
    </submittedName>
</protein>
<keyword evidence="8 9" id="KW-0472">Membrane</keyword>
<organism evidence="10 11">
    <name type="scientific">Pontiella desulfatans</name>
    <dbReference type="NCBI Taxonomy" id="2750659"/>
    <lineage>
        <taxon>Bacteria</taxon>
        <taxon>Pseudomonadati</taxon>
        <taxon>Kiritimatiellota</taxon>
        <taxon>Kiritimatiellia</taxon>
        <taxon>Kiritimatiellales</taxon>
        <taxon>Pontiellaceae</taxon>
        <taxon>Pontiella</taxon>
    </lineage>
</organism>
<dbReference type="Pfam" id="PF07963">
    <property type="entry name" value="N_methyl"/>
    <property type="match status" value="1"/>
</dbReference>
<dbReference type="GO" id="GO:0015627">
    <property type="term" value="C:type II protein secretion system complex"/>
    <property type="evidence" value="ECO:0007669"/>
    <property type="project" value="InterPro"/>
</dbReference>
<evidence type="ECO:0000256" key="7">
    <source>
        <dbReference type="ARBA" id="ARBA00022989"/>
    </source>
</evidence>
<evidence type="ECO:0000313" key="11">
    <source>
        <dbReference type="Proteomes" id="UP000366872"/>
    </source>
</evidence>
<reference evidence="10 11" key="1">
    <citation type="submission" date="2019-04" db="EMBL/GenBank/DDBJ databases">
        <authorList>
            <person name="Van Vliet M D."/>
        </authorList>
    </citation>
    <scope>NUCLEOTIDE SEQUENCE [LARGE SCALE GENOMIC DNA]</scope>
    <source>
        <strain evidence="10 11">F1</strain>
    </source>
</reference>
<evidence type="ECO:0000256" key="6">
    <source>
        <dbReference type="ARBA" id="ARBA00022692"/>
    </source>
</evidence>
<evidence type="ECO:0000256" key="1">
    <source>
        <dbReference type="ARBA" id="ARBA00004377"/>
    </source>
</evidence>
<keyword evidence="7 9" id="KW-1133">Transmembrane helix</keyword>
<comment type="subcellular location">
    <subcellularLocation>
        <location evidence="1">Cell inner membrane</location>
        <topology evidence="1">Single-pass membrane protein</topology>
    </subcellularLocation>
</comment>
<dbReference type="GO" id="GO:0005886">
    <property type="term" value="C:plasma membrane"/>
    <property type="evidence" value="ECO:0007669"/>
    <property type="project" value="UniProtKB-SubCell"/>
</dbReference>
<keyword evidence="6 9" id="KW-0812">Transmembrane</keyword>
<dbReference type="NCBIfam" id="TIGR02532">
    <property type="entry name" value="IV_pilin_GFxxxE"/>
    <property type="match status" value="1"/>
</dbReference>
<dbReference type="RefSeq" id="WP_168442389.1">
    <property type="nucleotide sequence ID" value="NZ_CAAHFG010000002.1"/>
</dbReference>
<dbReference type="InterPro" id="IPR010052">
    <property type="entry name" value="T2SS_protein-GspI"/>
</dbReference>
<accession>A0A6C2U5H3</accession>